<dbReference type="Proteomes" id="UP000593571">
    <property type="component" value="Unassembled WGS sequence"/>
</dbReference>
<proteinExistence type="predicted"/>
<dbReference type="EMBL" id="JACASE010000015">
    <property type="protein sequence ID" value="KAF6404961.1"/>
    <property type="molecule type" value="Genomic_DNA"/>
</dbReference>
<organism evidence="2 3">
    <name type="scientific">Rousettus aegyptiacus</name>
    <name type="common">Egyptian fruit bat</name>
    <name type="synonym">Pteropus aegyptiacus</name>
    <dbReference type="NCBI Taxonomy" id="9407"/>
    <lineage>
        <taxon>Eukaryota</taxon>
        <taxon>Metazoa</taxon>
        <taxon>Chordata</taxon>
        <taxon>Craniata</taxon>
        <taxon>Vertebrata</taxon>
        <taxon>Euteleostomi</taxon>
        <taxon>Mammalia</taxon>
        <taxon>Eutheria</taxon>
        <taxon>Laurasiatheria</taxon>
        <taxon>Chiroptera</taxon>
        <taxon>Yinpterochiroptera</taxon>
        <taxon>Pteropodoidea</taxon>
        <taxon>Pteropodidae</taxon>
        <taxon>Rousettinae</taxon>
        <taxon>Rousettus</taxon>
    </lineage>
</organism>
<evidence type="ECO:0000256" key="1">
    <source>
        <dbReference type="SAM" id="MobiDB-lite"/>
    </source>
</evidence>
<evidence type="ECO:0000313" key="3">
    <source>
        <dbReference type="Proteomes" id="UP000593571"/>
    </source>
</evidence>
<reference evidence="2 3" key="1">
    <citation type="journal article" date="2020" name="Nature">
        <title>Six reference-quality genomes reveal evolution of bat adaptations.</title>
        <authorList>
            <person name="Jebb D."/>
            <person name="Huang Z."/>
            <person name="Pippel M."/>
            <person name="Hughes G.M."/>
            <person name="Lavrichenko K."/>
            <person name="Devanna P."/>
            <person name="Winkler S."/>
            <person name="Jermiin L.S."/>
            <person name="Skirmuntt E.C."/>
            <person name="Katzourakis A."/>
            <person name="Burkitt-Gray L."/>
            <person name="Ray D.A."/>
            <person name="Sullivan K.A.M."/>
            <person name="Roscito J.G."/>
            <person name="Kirilenko B.M."/>
            <person name="Davalos L.M."/>
            <person name="Corthals A.P."/>
            <person name="Power M.L."/>
            <person name="Jones G."/>
            <person name="Ransome R.D."/>
            <person name="Dechmann D.K.N."/>
            <person name="Locatelli A.G."/>
            <person name="Puechmaille S.J."/>
            <person name="Fedrigo O."/>
            <person name="Jarvis E.D."/>
            <person name="Hiller M."/>
            <person name="Vernes S.C."/>
            <person name="Myers E.W."/>
            <person name="Teeling E.C."/>
        </authorList>
    </citation>
    <scope>NUCLEOTIDE SEQUENCE [LARGE SCALE GENOMIC DNA]</scope>
    <source>
        <strain evidence="2">MRouAeg1</strain>
        <tissue evidence="2">Muscle</tissue>
    </source>
</reference>
<evidence type="ECO:0000313" key="2">
    <source>
        <dbReference type="EMBL" id="KAF6404961.1"/>
    </source>
</evidence>
<name>A0A7J8C262_ROUAE</name>
<keyword evidence="3" id="KW-1185">Reference proteome</keyword>
<comment type="caution">
    <text evidence="2">The sequence shown here is derived from an EMBL/GenBank/DDBJ whole genome shotgun (WGS) entry which is preliminary data.</text>
</comment>
<dbReference type="AlphaFoldDB" id="A0A7J8C262"/>
<feature type="region of interest" description="Disordered" evidence="1">
    <location>
        <begin position="1"/>
        <end position="121"/>
    </location>
</feature>
<sequence>MASNGGRGQQEALGDRLCSVSCDRRKEGTTSNVRGGSGSRRHWVPAGAPRRGDGRGVQGVTVPVGGKRQESGPSVSKGNERPAPSPRSRESAGGSPRSGHRLSPPPRGGPFPPSSGSDVTG</sequence>
<gene>
    <name evidence="2" type="ORF">HJG63_009290</name>
</gene>
<protein>
    <submittedName>
        <fullName evidence="2">Uncharacterized protein</fullName>
    </submittedName>
</protein>
<accession>A0A7J8C262</accession>
<feature type="compositionally biased region" description="Pro residues" evidence="1">
    <location>
        <begin position="103"/>
        <end position="113"/>
    </location>
</feature>